<evidence type="ECO:0000256" key="1">
    <source>
        <dbReference type="ARBA" id="ARBA00004571"/>
    </source>
</evidence>
<evidence type="ECO:0000259" key="14">
    <source>
        <dbReference type="Pfam" id="PF00593"/>
    </source>
</evidence>
<dbReference type="InterPro" id="IPR039426">
    <property type="entry name" value="TonB-dep_rcpt-like"/>
</dbReference>
<comment type="similarity">
    <text evidence="2 10 11">Belongs to the TonB-dependent receptor family.</text>
</comment>
<accession>A0ABZ0XZ54</accession>
<dbReference type="InterPro" id="IPR037066">
    <property type="entry name" value="Plug_dom_sf"/>
</dbReference>
<keyword evidence="7 10" id="KW-0472">Membrane</keyword>
<sequence>MSAHPTGRHAASPRMQIKLTVAILAGAGILSSASVWAQNAQAVAEQEAAAPVSAVTSVTVTGVRRAAQSAQNIKKNADDVIDSIVAEEAGKFPDKNVAEILGRVTGVQIRREGGEASSVIIRGLPGLTTLLNGREVYTSGGRNLYLADIPTTMLSRIDVYKTQSAEMVEGGTAGVVDVRTARPFDFAGFSGNLATRVEDRDKSNTRDPQVSGMVSNRWKTAYGDFGALFGLSYQLGRYHDEATWSSPPSNTVTSDPTITAPFDMGHTNSRGERTRYAGNWAFQWRPSNTVELYAEGWSTRIDHDMERQFMISGLGWNANSKYTLFPGTRQVDTVTSTGNLNALSSNQTPQDDSETHQAAIGGRWNVSPSLKVTSEFVRTYSKWQQEMPIMEMSAHPTTVTASTYKNGGAYYDYPGYNMMDPSNYTLGAFIDNWSSTRGSSNDWRGDVTWNAGEEHFFREFSGGVRLAKRKASYQHESANFLGVPETGLPAVTSLPGLTCPSMPLANDYGMNRWLVICEQYQHANLDAWRKMYGRDGKTAPDPYSLYNNSEDTTAFYGKTRFGFDAGKVPIEGTLGVRVVKTELDVKGFSRNLRDEPVPVHRNVSDTDVLPNLTLKASLTDKLIARFNAGKAIQRPAFGDFNPGVSLGATPDGLGIYGGSGGNPDLKPVTGKNADLALEWYFAPTGSLTATVFKHKFENYIIRSLALETIDGKQYRMDRPRNVNKGQLEGVEFGYRQFFDFLPGWLGGFGMEANYTYLKGHLVDGGKEVPFAGLSKNSYNIVGLYERGPLSARLAYNWRSKFVDTFNYRTLAAPVGPLDLVVDPIKTADASISYRVTDNLGFTLDVENLLDRTYHDYHGIASNPRDIRRYDRVVGLTMRLKF</sequence>
<feature type="domain" description="TonB-dependent receptor plug" evidence="15">
    <location>
        <begin position="77"/>
        <end position="175"/>
    </location>
</feature>
<feature type="chain" id="PRO_5046763298" evidence="13">
    <location>
        <begin position="38"/>
        <end position="881"/>
    </location>
</feature>
<dbReference type="Proteomes" id="UP001326110">
    <property type="component" value="Chromosome"/>
</dbReference>
<evidence type="ECO:0000256" key="13">
    <source>
        <dbReference type="SAM" id="SignalP"/>
    </source>
</evidence>
<keyword evidence="17" id="KW-1185">Reference proteome</keyword>
<dbReference type="NCBIfam" id="TIGR01782">
    <property type="entry name" value="TonB-Xanth-Caul"/>
    <property type="match status" value="1"/>
</dbReference>
<evidence type="ECO:0000256" key="3">
    <source>
        <dbReference type="ARBA" id="ARBA00022448"/>
    </source>
</evidence>
<dbReference type="EMBL" id="CP140152">
    <property type="protein sequence ID" value="WQH05056.1"/>
    <property type="molecule type" value="Genomic_DNA"/>
</dbReference>
<dbReference type="InterPro" id="IPR012910">
    <property type="entry name" value="Plug_dom"/>
</dbReference>
<dbReference type="Pfam" id="PF00593">
    <property type="entry name" value="TonB_dep_Rec_b-barrel"/>
    <property type="match status" value="1"/>
</dbReference>
<evidence type="ECO:0000256" key="5">
    <source>
        <dbReference type="ARBA" id="ARBA00022692"/>
    </source>
</evidence>
<dbReference type="InterPro" id="IPR036942">
    <property type="entry name" value="Beta-barrel_TonB_sf"/>
</dbReference>
<dbReference type="RefSeq" id="WP_040378059.1">
    <property type="nucleotide sequence ID" value="NZ_CP140152.1"/>
</dbReference>
<dbReference type="PANTHER" id="PTHR40980">
    <property type="entry name" value="PLUG DOMAIN-CONTAINING PROTEIN"/>
    <property type="match status" value="1"/>
</dbReference>
<dbReference type="Gene3D" id="2.40.170.20">
    <property type="entry name" value="TonB-dependent receptor, beta-barrel domain"/>
    <property type="match status" value="1"/>
</dbReference>
<evidence type="ECO:0000256" key="7">
    <source>
        <dbReference type="ARBA" id="ARBA00023136"/>
    </source>
</evidence>
<evidence type="ECO:0000256" key="12">
    <source>
        <dbReference type="SAM" id="MobiDB-lite"/>
    </source>
</evidence>
<evidence type="ECO:0000256" key="8">
    <source>
        <dbReference type="ARBA" id="ARBA00023170"/>
    </source>
</evidence>
<reference evidence="16 17" key="1">
    <citation type="submission" date="2023-11" db="EMBL/GenBank/DDBJ databases">
        <title>MicrobeMod: A computational toolkit for identifying prokaryotic methylation and restriction-modification with nanopore sequencing.</title>
        <authorList>
            <person name="Crits-Christoph A."/>
            <person name="Kang S.C."/>
            <person name="Lee H."/>
            <person name="Ostrov N."/>
        </authorList>
    </citation>
    <scope>NUCLEOTIDE SEQUENCE [LARGE SCALE GENOMIC DNA]</scope>
    <source>
        <strain evidence="16 17">ATCC 25935</strain>
    </source>
</reference>
<dbReference type="InterPro" id="IPR000531">
    <property type="entry name" value="Beta-barrel_TonB"/>
</dbReference>
<comment type="subcellular location">
    <subcellularLocation>
        <location evidence="1 10">Cell outer membrane</location>
        <topology evidence="1 10">Multi-pass membrane protein</topology>
    </subcellularLocation>
</comment>
<evidence type="ECO:0000259" key="15">
    <source>
        <dbReference type="Pfam" id="PF07715"/>
    </source>
</evidence>
<dbReference type="Pfam" id="PF07715">
    <property type="entry name" value="Plug"/>
    <property type="match status" value="1"/>
</dbReference>
<keyword evidence="9 10" id="KW-0998">Cell outer membrane</keyword>
<keyword evidence="5 10" id="KW-0812">Transmembrane</keyword>
<evidence type="ECO:0000256" key="6">
    <source>
        <dbReference type="ARBA" id="ARBA00023077"/>
    </source>
</evidence>
<evidence type="ECO:0000313" key="17">
    <source>
        <dbReference type="Proteomes" id="UP001326110"/>
    </source>
</evidence>
<keyword evidence="4 10" id="KW-1134">Transmembrane beta strand</keyword>
<evidence type="ECO:0000256" key="4">
    <source>
        <dbReference type="ARBA" id="ARBA00022452"/>
    </source>
</evidence>
<name>A0ABZ0XZ54_9BURK</name>
<dbReference type="PROSITE" id="PS52016">
    <property type="entry name" value="TONB_DEPENDENT_REC_3"/>
    <property type="match status" value="1"/>
</dbReference>
<feature type="compositionally biased region" description="Polar residues" evidence="12">
    <location>
        <begin position="244"/>
        <end position="257"/>
    </location>
</feature>
<keyword evidence="13" id="KW-0732">Signal</keyword>
<keyword evidence="8 16" id="KW-0675">Receptor</keyword>
<dbReference type="PANTHER" id="PTHR40980:SF4">
    <property type="entry name" value="TONB-DEPENDENT RECEPTOR-LIKE BETA-BARREL DOMAIN-CONTAINING PROTEIN"/>
    <property type="match status" value="1"/>
</dbReference>
<organism evidence="16 17">
    <name type="scientific">Duganella zoogloeoides</name>
    <dbReference type="NCBI Taxonomy" id="75659"/>
    <lineage>
        <taxon>Bacteria</taxon>
        <taxon>Pseudomonadati</taxon>
        <taxon>Pseudomonadota</taxon>
        <taxon>Betaproteobacteria</taxon>
        <taxon>Burkholderiales</taxon>
        <taxon>Oxalobacteraceae</taxon>
        <taxon>Telluria group</taxon>
        <taxon>Duganella</taxon>
    </lineage>
</organism>
<evidence type="ECO:0000313" key="16">
    <source>
        <dbReference type="EMBL" id="WQH05056.1"/>
    </source>
</evidence>
<proteinExistence type="inferred from homology"/>
<evidence type="ECO:0000256" key="9">
    <source>
        <dbReference type="ARBA" id="ARBA00023237"/>
    </source>
</evidence>
<protein>
    <submittedName>
        <fullName evidence="16">TonB-dependent receptor</fullName>
    </submittedName>
</protein>
<dbReference type="SUPFAM" id="SSF56935">
    <property type="entry name" value="Porins"/>
    <property type="match status" value="1"/>
</dbReference>
<feature type="signal peptide" evidence="13">
    <location>
        <begin position="1"/>
        <end position="37"/>
    </location>
</feature>
<evidence type="ECO:0000256" key="11">
    <source>
        <dbReference type="RuleBase" id="RU003357"/>
    </source>
</evidence>
<evidence type="ECO:0000256" key="2">
    <source>
        <dbReference type="ARBA" id="ARBA00009810"/>
    </source>
</evidence>
<feature type="region of interest" description="Disordered" evidence="12">
    <location>
        <begin position="244"/>
        <end position="270"/>
    </location>
</feature>
<keyword evidence="3 10" id="KW-0813">Transport</keyword>
<dbReference type="Gene3D" id="2.170.130.10">
    <property type="entry name" value="TonB-dependent receptor, plug domain"/>
    <property type="match status" value="1"/>
</dbReference>
<evidence type="ECO:0000256" key="10">
    <source>
        <dbReference type="PROSITE-ProRule" id="PRU01360"/>
    </source>
</evidence>
<dbReference type="GeneID" id="43165437"/>
<feature type="domain" description="TonB-dependent receptor-like beta-barrel" evidence="14">
    <location>
        <begin position="406"/>
        <end position="848"/>
    </location>
</feature>
<dbReference type="CDD" id="cd01347">
    <property type="entry name" value="ligand_gated_channel"/>
    <property type="match status" value="1"/>
</dbReference>
<gene>
    <name evidence="16" type="ORF">SR858_01545</name>
</gene>
<keyword evidence="6 11" id="KW-0798">TonB box</keyword>
<dbReference type="InterPro" id="IPR010104">
    <property type="entry name" value="TonB_rcpt_bac"/>
</dbReference>